<dbReference type="InterPro" id="IPR003699">
    <property type="entry name" value="QueA"/>
</dbReference>
<dbReference type="PANTHER" id="PTHR30307:SF0">
    <property type="entry name" value="S-ADENOSYLMETHIONINE:TRNA RIBOSYLTRANSFERASE-ISOMERASE"/>
    <property type="match status" value="1"/>
</dbReference>
<keyword evidence="7" id="KW-1185">Reference proteome</keyword>
<dbReference type="InterPro" id="IPR042119">
    <property type="entry name" value="QueA_dom2"/>
</dbReference>
<evidence type="ECO:0000256" key="3">
    <source>
        <dbReference type="ARBA" id="ARBA00022691"/>
    </source>
</evidence>
<dbReference type="Proteomes" id="UP001589610">
    <property type="component" value="Unassembled WGS sequence"/>
</dbReference>
<organism evidence="6 7">
    <name type="scientific">Streptosporangium vulgare</name>
    <dbReference type="NCBI Taxonomy" id="46190"/>
    <lineage>
        <taxon>Bacteria</taxon>
        <taxon>Bacillati</taxon>
        <taxon>Actinomycetota</taxon>
        <taxon>Actinomycetes</taxon>
        <taxon>Streptosporangiales</taxon>
        <taxon>Streptosporangiaceae</taxon>
        <taxon>Streptosporangium</taxon>
    </lineage>
</organism>
<gene>
    <name evidence="6" type="ORF">ACFFRH_05605</name>
</gene>
<keyword evidence="3" id="KW-0949">S-adenosyl-L-methionine</keyword>
<evidence type="ECO:0000256" key="4">
    <source>
        <dbReference type="ARBA" id="ARBA00022785"/>
    </source>
</evidence>
<keyword evidence="1" id="KW-0963">Cytoplasm</keyword>
<evidence type="ECO:0000313" key="7">
    <source>
        <dbReference type="Proteomes" id="UP001589610"/>
    </source>
</evidence>
<reference evidence="6 7" key="1">
    <citation type="submission" date="2024-09" db="EMBL/GenBank/DDBJ databases">
        <authorList>
            <person name="Sun Q."/>
            <person name="Mori K."/>
        </authorList>
    </citation>
    <scope>NUCLEOTIDE SEQUENCE [LARGE SCALE GENOMIC DNA]</scope>
    <source>
        <strain evidence="6 7">JCM 3028</strain>
    </source>
</reference>
<keyword evidence="4" id="KW-0671">Queuosine biosynthesis</keyword>
<evidence type="ECO:0000256" key="1">
    <source>
        <dbReference type="ARBA" id="ARBA00022490"/>
    </source>
</evidence>
<dbReference type="Gene3D" id="3.40.1780.10">
    <property type="entry name" value="QueA-like"/>
    <property type="match status" value="1"/>
</dbReference>
<dbReference type="InterPro" id="IPR042118">
    <property type="entry name" value="QueA_dom1"/>
</dbReference>
<dbReference type="InterPro" id="IPR036100">
    <property type="entry name" value="QueA_sf"/>
</dbReference>
<evidence type="ECO:0000313" key="6">
    <source>
        <dbReference type="EMBL" id="MFB9674956.1"/>
    </source>
</evidence>
<sequence>MNGRDGGAGGLVADAMAADFVLPRELEAHEPPEARGVARDGVRLLVSDRGTGEVGHHTFAELPGLLGPGDLLVVNNSGTLPAAVRLDRLAVHFSTEREDGTWLVELRRRRGPGSAGPGSAEAAGEPYRGGADGEWLPLPGGATLRLLGRETPRLWRASLDREVTGYLRRYGVPIRYSYVDRDWPLADYQTVFGVRPGSAEMPSAGRPFTTGLVTSLVSRGVGIAPITLHTGVASPEKDEPPYPERFEVPEATARQVELARASGGRVIAVGTTVVRALETAALATGRVRAAGGWTSHIVTPEVGVRAVSGLLTGLHEPRSSHLLMLSAIAGRDLLSRSYAEALGEGYLWHEFGDVHLITG</sequence>
<evidence type="ECO:0000256" key="5">
    <source>
        <dbReference type="SAM" id="MobiDB-lite"/>
    </source>
</evidence>
<dbReference type="Gene3D" id="2.40.10.240">
    <property type="entry name" value="QueA-like"/>
    <property type="match status" value="1"/>
</dbReference>
<dbReference type="RefSeq" id="WP_344747007.1">
    <property type="nucleotide sequence ID" value="NZ_BAAAWW010000113.1"/>
</dbReference>
<dbReference type="EMBL" id="JBHMBS010000002">
    <property type="protein sequence ID" value="MFB9674956.1"/>
    <property type="molecule type" value="Genomic_DNA"/>
</dbReference>
<proteinExistence type="predicted"/>
<name>A0ABV5T9E9_9ACTN</name>
<feature type="region of interest" description="Disordered" evidence="5">
    <location>
        <begin position="108"/>
        <end position="132"/>
    </location>
</feature>
<dbReference type="PANTHER" id="PTHR30307">
    <property type="entry name" value="S-ADENOSYLMETHIONINE:TRNA RIBOSYLTRANSFERASE-ISOMERASE"/>
    <property type="match status" value="1"/>
</dbReference>
<dbReference type="SUPFAM" id="SSF111337">
    <property type="entry name" value="QueA-like"/>
    <property type="match status" value="1"/>
</dbReference>
<accession>A0ABV5T9E9</accession>
<protein>
    <submittedName>
        <fullName evidence="6">S-adenosylmethionine:tRNA ribosyltransferase-isomerase</fullName>
    </submittedName>
</protein>
<keyword evidence="2" id="KW-0808">Transferase</keyword>
<comment type="caution">
    <text evidence="6">The sequence shown here is derived from an EMBL/GenBank/DDBJ whole genome shotgun (WGS) entry which is preliminary data.</text>
</comment>
<evidence type="ECO:0000256" key="2">
    <source>
        <dbReference type="ARBA" id="ARBA00022679"/>
    </source>
</evidence>
<dbReference type="Pfam" id="PF02547">
    <property type="entry name" value="Queuosine_synth"/>
    <property type="match status" value="1"/>
</dbReference>
<feature type="compositionally biased region" description="Low complexity" evidence="5">
    <location>
        <begin position="117"/>
        <end position="126"/>
    </location>
</feature>